<gene>
    <name evidence="3" type="ORF">NCTC12078_00881</name>
</gene>
<evidence type="ECO:0000256" key="2">
    <source>
        <dbReference type="SAM" id="SignalP"/>
    </source>
</evidence>
<dbReference type="Gene3D" id="1.25.40.10">
    <property type="entry name" value="Tetratricopeptide repeat domain"/>
    <property type="match status" value="1"/>
</dbReference>
<evidence type="ECO:0000313" key="3">
    <source>
        <dbReference type="EMBL" id="VFB02899.1"/>
    </source>
</evidence>
<protein>
    <submittedName>
        <fullName evidence="3">Uncharacterized protein</fullName>
    </submittedName>
</protein>
<feature type="repeat" description="TPR" evidence="1">
    <location>
        <begin position="146"/>
        <end position="179"/>
    </location>
</feature>
<dbReference type="Proteomes" id="UP000290013">
    <property type="component" value="Chromosome"/>
</dbReference>
<organism evidence="3 4">
    <name type="scientific">Chryseobacterium taihuense</name>
    <dbReference type="NCBI Taxonomy" id="1141221"/>
    <lineage>
        <taxon>Bacteria</taxon>
        <taxon>Pseudomonadati</taxon>
        <taxon>Bacteroidota</taxon>
        <taxon>Flavobacteriia</taxon>
        <taxon>Flavobacteriales</taxon>
        <taxon>Weeksellaceae</taxon>
        <taxon>Chryseobacterium group</taxon>
        <taxon>Chryseobacterium</taxon>
    </lineage>
</organism>
<keyword evidence="2" id="KW-0732">Signal</keyword>
<dbReference type="PROSITE" id="PS50005">
    <property type="entry name" value="TPR"/>
    <property type="match status" value="1"/>
</dbReference>
<accession>A0A4U8WL12</accession>
<feature type="signal peptide" evidence="2">
    <location>
        <begin position="1"/>
        <end position="18"/>
    </location>
</feature>
<dbReference type="InterPro" id="IPR011990">
    <property type="entry name" value="TPR-like_helical_dom_sf"/>
</dbReference>
<dbReference type="SUPFAM" id="SSF48452">
    <property type="entry name" value="TPR-like"/>
    <property type="match status" value="1"/>
</dbReference>
<name>A0A4U8WL12_9FLAO</name>
<dbReference type="KEGG" id="ctai:NCTC12078_00881"/>
<proteinExistence type="predicted"/>
<evidence type="ECO:0000313" key="4">
    <source>
        <dbReference type="Proteomes" id="UP000290013"/>
    </source>
</evidence>
<dbReference type="RefSeq" id="WP_165450371.1">
    <property type="nucleotide sequence ID" value="NZ_LR215974.1"/>
</dbReference>
<evidence type="ECO:0000256" key="1">
    <source>
        <dbReference type="PROSITE-ProRule" id="PRU00339"/>
    </source>
</evidence>
<feature type="chain" id="PRO_5020297360" evidence="2">
    <location>
        <begin position="19"/>
        <end position="191"/>
    </location>
</feature>
<dbReference type="InterPro" id="IPR019734">
    <property type="entry name" value="TPR_rpt"/>
</dbReference>
<dbReference type="Pfam" id="PF14559">
    <property type="entry name" value="TPR_19"/>
    <property type="match status" value="1"/>
</dbReference>
<reference evidence="3 4" key="1">
    <citation type="submission" date="2019-02" db="EMBL/GenBank/DDBJ databases">
        <authorList>
            <consortium name="Pathogen Informatics"/>
        </authorList>
    </citation>
    <scope>NUCLEOTIDE SEQUENCE [LARGE SCALE GENOMIC DNA]</scope>
    <source>
        <strain evidence="3 4">3012STDY6944375</strain>
    </source>
</reference>
<sequence>MKKILPLLLFPVFSLAQTAFNSGFNDGYKGGYCYDKGLNCQKPIPPIAPVPNANEKSTSYYDGYNRGFAEGLNKAKESETAKYKTSSGEFIEDKMYNPYQNINNVIELAMLLKESKGVAINHLEDGNYQAVANICYAGLKVSPKDSEFMLLLAQAYRDSDNLEQALKWYKKAYQYRRGDNNLKELIKSLEK</sequence>
<dbReference type="EMBL" id="LR215974">
    <property type="protein sequence ID" value="VFB02899.1"/>
    <property type="molecule type" value="Genomic_DNA"/>
</dbReference>
<dbReference type="AlphaFoldDB" id="A0A4U8WL12"/>
<keyword evidence="1" id="KW-0802">TPR repeat</keyword>